<evidence type="ECO:0000256" key="1">
    <source>
        <dbReference type="ARBA" id="ARBA00022723"/>
    </source>
</evidence>
<keyword evidence="3 6" id="KW-0863">Zinc-finger</keyword>
<organism evidence="9 10">
    <name type="scientific">Micromonas commoda (strain RCC299 / NOUM17 / CCMP2709)</name>
    <name type="common">Picoplanktonic green alga</name>
    <dbReference type="NCBI Taxonomy" id="296587"/>
    <lineage>
        <taxon>Eukaryota</taxon>
        <taxon>Viridiplantae</taxon>
        <taxon>Chlorophyta</taxon>
        <taxon>Mamiellophyceae</taxon>
        <taxon>Mamiellales</taxon>
        <taxon>Mamiellaceae</taxon>
        <taxon>Micromonas</taxon>
    </lineage>
</organism>
<feature type="domain" description="C2H2-type" evidence="8">
    <location>
        <begin position="55"/>
        <end position="82"/>
    </location>
</feature>
<dbReference type="OrthoDB" id="1750190at2759"/>
<dbReference type="GO" id="GO:0000978">
    <property type="term" value="F:RNA polymerase II cis-regulatory region sequence-specific DNA binding"/>
    <property type="evidence" value="ECO:0007669"/>
    <property type="project" value="TreeGrafter"/>
</dbReference>
<dbReference type="InterPro" id="IPR013087">
    <property type="entry name" value="Znf_C2H2_type"/>
</dbReference>
<dbReference type="GeneID" id="8245721"/>
<dbReference type="InterPro" id="IPR036236">
    <property type="entry name" value="Znf_C2H2_sf"/>
</dbReference>
<dbReference type="SUPFAM" id="SSF57667">
    <property type="entry name" value="beta-beta-alpha zinc fingers"/>
    <property type="match status" value="2"/>
</dbReference>
<keyword evidence="5" id="KW-0539">Nucleus</keyword>
<dbReference type="GO" id="GO:0001228">
    <property type="term" value="F:DNA-binding transcription activator activity, RNA polymerase II-specific"/>
    <property type="evidence" value="ECO:0007669"/>
    <property type="project" value="TreeGrafter"/>
</dbReference>
<dbReference type="SMART" id="SM00355">
    <property type="entry name" value="ZnF_C2H2"/>
    <property type="match status" value="5"/>
</dbReference>
<evidence type="ECO:0000256" key="2">
    <source>
        <dbReference type="ARBA" id="ARBA00022737"/>
    </source>
</evidence>
<feature type="domain" description="C2H2-type" evidence="8">
    <location>
        <begin position="139"/>
        <end position="168"/>
    </location>
</feature>
<dbReference type="OMA" id="STLCVHI"/>
<dbReference type="PROSITE" id="PS50157">
    <property type="entry name" value="ZINC_FINGER_C2H2_2"/>
    <property type="match status" value="5"/>
</dbReference>
<evidence type="ECO:0000313" key="10">
    <source>
        <dbReference type="Proteomes" id="UP000002009"/>
    </source>
</evidence>
<evidence type="ECO:0000313" key="9">
    <source>
        <dbReference type="EMBL" id="ACO69059.1"/>
    </source>
</evidence>
<keyword evidence="1" id="KW-0479">Metal-binding</keyword>
<dbReference type="KEGG" id="mis:MICPUN_108722"/>
<gene>
    <name evidence="9" type="ORF">MICPUN_108722</name>
</gene>
<feature type="domain" description="C2H2-type" evidence="8">
    <location>
        <begin position="83"/>
        <end position="107"/>
    </location>
</feature>
<evidence type="ECO:0000259" key="8">
    <source>
        <dbReference type="PROSITE" id="PS50157"/>
    </source>
</evidence>
<dbReference type="eggNOG" id="KOG1721">
    <property type="taxonomic scope" value="Eukaryota"/>
</dbReference>
<dbReference type="RefSeq" id="XP_002507801.1">
    <property type="nucleotide sequence ID" value="XM_002507755.1"/>
</dbReference>
<feature type="compositionally biased region" description="Basic residues" evidence="7">
    <location>
        <begin position="188"/>
        <end position="204"/>
    </location>
</feature>
<dbReference type="Pfam" id="PF12874">
    <property type="entry name" value="zf-met"/>
    <property type="match status" value="1"/>
</dbReference>
<dbReference type="AlphaFoldDB" id="C1FFC3"/>
<name>C1FFC3_MICCC</name>
<dbReference type="PROSITE" id="PS00028">
    <property type="entry name" value="ZINC_FINGER_C2H2_1"/>
    <property type="match status" value="5"/>
</dbReference>
<feature type="region of interest" description="Disordered" evidence="7">
    <location>
        <begin position="1"/>
        <end position="53"/>
    </location>
</feature>
<keyword evidence="2" id="KW-0677">Repeat</keyword>
<protein>
    <recommendedName>
        <fullName evidence="8">C2H2-type domain-containing protein</fullName>
    </recommendedName>
</protein>
<reference evidence="9 10" key="1">
    <citation type="journal article" date="2009" name="Science">
        <title>Green evolution and dynamic adaptations revealed by genomes of the marine picoeukaryotes Micromonas.</title>
        <authorList>
            <person name="Worden A.Z."/>
            <person name="Lee J.H."/>
            <person name="Mock T."/>
            <person name="Rouze P."/>
            <person name="Simmons M.P."/>
            <person name="Aerts A.L."/>
            <person name="Allen A.E."/>
            <person name="Cuvelier M.L."/>
            <person name="Derelle E."/>
            <person name="Everett M.V."/>
            <person name="Foulon E."/>
            <person name="Grimwood J."/>
            <person name="Gundlach H."/>
            <person name="Henrissat B."/>
            <person name="Napoli C."/>
            <person name="McDonald S.M."/>
            <person name="Parker M.S."/>
            <person name="Rombauts S."/>
            <person name="Salamov A."/>
            <person name="Von Dassow P."/>
            <person name="Badger J.H."/>
            <person name="Coutinho P.M."/>
            <person name="Demir E."/>
            <person name="Dubchak I."/>
            <person name="Gentemann C."/>
            <person name="Eikrem W."/>
            <person name="Gready J.E."/>
            <person name="John U."/>
            <person name="Lanier W."/>
            <person name="Lindquist E.A."/>
            <person name="Lucas S."/>
            <person name="Mayer K.F."/>
            <person name="Moreau H."/>
            <person name="Not F."/>
            <person name="Otillar R."/>
            <person name="Panaud O."/>
            <person name="Pangilinan J."/>
            <person name="Paulsen I."/>
            <person name="Piegu B."/>
            <person name="Poliakov A."/>
            <person name="Robbens S."/>
            <person name="Schmutz J."/>
            <person name="Toulza E."/>
            <person name="Wyss T."/>
            <person name="Zelensky A."/>
            <person name="Zhou K."/>
            <person name="Armbrust E.V."/>
            <person name="Bhattacharya D."/>
            <person name="Goodenough U.W."/>
            <person name="Van de Peer Y."/>
            <person name="Grigoriev I.V."/>
        </authorList>
    </citation>
    <scope>NUCLEOTIDE SEQUENCE [LARGE SCALE GENOMIC DNA]</scope>
    <source>
        <strain evidence="10">RCC299 / NOUM17</strain>
    </source>
</reference>
<keyword evidence="4" id="KW-0862">Zinc</keyword>
<dbReference type="GO" id="GO:0005634">
    <property type="term" value="C:nucleus"/>
    <property type="evidence" value="ECO:0007669"/>
    <property type="project" value="TreeGrafter"/>
</dbReference>
<sequence length="220" mass="24857">MASATTIGKDSAHDHESDSGHDRENTPAPSEGGGGGGGGDETQPGPFSLKRKKAHPCDKCDKSFHFPARLIEHKNLHTGKTPFKCTIENCDEAFPTSDQLRTHAQRHLLRFRCEICHKRFQTESIRRTHMLTHSTVRPFACEDPECDKKFKTARALEKHADVHRPEEPQVCDVAGCDRSFKRKDGLQRHKRNEHGIRFKKRRSARKEDGPGFEDANVVAQ</sequence>
<dbReference type="PANTHER" id="PTHR24393:SF34">
    <property type="entry name" value="PR_SET DOMAIN 13"/>
    <property type="match status" value="1"/>
</dbReference>
<feature type="domain" description="C2H2-type" evidence="8">
    <location>
        <begin position="111"/>
        <end position="138"/>
    </location>
</feature>
<dbReference type="PANTHER" id="PTHR24393">
    <property type="entry name" value="ZINC FINGER PROTEIN"/>
    <property type="match status" value="1"/>
</dbReference>
<evidence type="ECO:0000256" key="3">
    <source>
        <dbReference type="ARBA" id="ARBA00022771"/>
    </source>
</evidence>
<dbReference type="Gene3D" id="3.30.160.60">
    <property type="entry name" value="Classic Zinc Finger"/>
    <property type="match status" value="5"/>
</dbReference>
<evidence type="ECO:0000256" key="6">
    <source>
        <dbReference type="PROSITE-ProRule" id="PRU00042"/>
    </source>
</evidence>
<dbReference type="InParanoid" id="C1FFC3"/>
<feature type="domain" description="C2H2-type" evidence="8">
    <location>
        <begin position="169"/>
        <end position="194"/>
    </location>
</feature>
<dbReference type="Proteomes" id="UP000002009">
    <property type="component" value="Chromosome 8"/>
</dbReference>
<proteinExistence type="predicted"/>
<evidence type="ECO:0000256" key="7">
    <source>
        <dbReference type="SAM" id="MobiDB-lite"/>
    </source>
</evidence>
<dbReference type="Pfam" id="PF00096">
    <property type="entry name" value="zf-C2H2"/>
    <property type="match status" value="3"/>
</dbReference>
<feature type="compositionally biased region" description="Gly residues" evidence="7">
    <location>
        <begin position="31"/>
        <end position="40"/>
    </location>
</feature>
<feature type="compositionally biased region" description="Basic and acidic residues" evidence="7">
    <location>
        <begin position="10"/>
        <end position="25"/>
    </location>
</feature>
<evidence type="ECO:0000256" key="4">
    <source>
        <dbReference type="ARBA" id="ARBA00022833"/>
    </source>
</evidence>
<accession>C1FFC3</accession>
<evidence type="ECO:0000256" key="5">
    <source>
        <dbReference type="ARBA" id="ARBA00023242"/>
    </source>
</evidence>
<dbReference type="STRING" id="296587.C1FFC3"/>
<dbReference type="EMBL" id="CP001575">
    <property type="protein sequence ID" value="ACO69059.1"/>
    <property type="molecule type" value="Genomic_DNA"/>
</dbReference>
<keyword evidence="10" id="KW-1185">Reference proteome</keyword>
<feature type="region of interest" description="Disordered" evidence="7">
    <location>
        <begin position="184"/>
        <end position="220"/>
    </location>
</feature>
<dbReference type="GO" id="GO:0008270">
    <property type="term" value="F:zinc ion binding"/>
    <property type="evidence" value="ECO:0007669"/>
    <property type="project" value="UniProtKB-KW"/>
</dbReference>